<protein>
    <submittedName>
        <fullName evidence="2">Uncharacterized protein</fullName>
    </submittedName>
</protein>
<comment type="caution">
    <text evidence="2">The sequence shown here is derived from an EMBL/GenBank/DDBJ whole genome shotgun (WGS) entry which is preliminary data.</text>
</comment>
<feature type="compositionally biased region" description="Basic and acidic residues" evidence="1">
    <location>
        <begin position="29"/>
        <end position="43"/>
    </location>
</feature>
<feature type="region of interest" description="Disordered" evidence="1">
    <location>
        <begin position="20"/>
        <end position="43"/>
    </location>
</feature>
<keyword evidence="3" id="KW-1185">Reference proteome</keyword>
<proteinExistence type="predicted"/>
<reference evidence="2 3" key="1">
    <citation type="submission" date="2023-09" db="EMBL/GenBank/DDBJ databases">
        <title>Genomes of two closely related lineages of the louse Polyplax serrata with different host specificities.</title>
        <authorList>
            <person name="Martinu J."/>
            <person name="Tarabai H."/>
            <person name="Stefka J."/>
            <person name="Hypsa V."/>
        </authorList>
    </citation>
    <scope>NUCLEOTIDE SEQUENCE [LARGE SCALE GENOMIC DNA]</scope>
    <source>
        <strain evidence="2">98ZLc_SE</strain>
    </source>
</reference>
<dbReference type="EMBL" id="JAWJWF010000003">
    <property type="protein sequence ID" value="KAK6635331.1"/>
    <property type="molecule type" value="Genomic_DNA"/>
</dbReference>
<accession>A0ABR1B5V3</accession>
<evidence type="ECO:0000256" key="1">
    <source>
        <dbReference type="SAM" id="MobiDB-lite"/>
    </source>
</evidence>
<organism evidence="2 3">
    <name type="scientific">Polyplax serrata</name>
    <name type="common">Common mouse louse</name>
    <dbReference type="NCBI Taxonomy" id="468196"/>
    <lineage>
        <taxon>Eukaryota</taxon>
        <taxon>Metazoa</taxon>
        <taxon>Ecdysozoa</taxon>
        <taxon>Arthropoda</taxon>
        <taxon>Hexapoda</taxon>
        <taxon>Insecta</taxon>
        <taxon>Pterygota</taxon>
        <taxon>Neoptera</taxon>
        <taxon>Paraneoptera</taxon>
        <taxon>Psocodea</taxon>
        <taxon>Troctomorpha</taxon>
        <taxon>Phthiraptera</taxon>
        <taxon>Anoplura</taxon>
        <taxon>Polyplacidae</taxon>
        <taxon>Polyplax</taxon>
    </lineage>
</organism>
<dbReference type="Proteomes" id="UP001359485">
    <property type="component" value="Unassembled WGS sequence"/>
</dbReference>
<name>A0ABR1B5V3_POLSC</name>
<sequence>MRTTELIAGFVAGSRLQVGNPVKGRRQGRGHDSTGFRLDNKPRRPCEMKRRADLAVGTLYLTFFLYIYRKHSHDKYLPCLALESVPTVKNHKAE</sequence>
<gene>
    <name evidence="2" type="ORF">RUM44_000582</name>
</gene>
<evidence type="ECO:0000313" key="2">
    <source>
        <dbReference type="EMBL" id="KAK6635331.1"/>
    </source>
</evidence>
<evidence type="ECO:0000313" key="3">
    <source>
        <dbReference type="Proteomes" id="UP001359485"/>
    </source>
</evidence>